<name>A0A1Y1HY50_KLENI</name>
<reference evidence="9 10" key="1">
    <citation type="journal article" date="2014" name="Nat. Commun.">
        <title>Klebsormidium flaccidum genome reveals primary factors for plant terrestrial adaptation.</title>
        <authorList>
            <person name="Hori K."/>
            <person name="Maruyama F."/>
            <person name="Fujisawa T."/>
            <person name="Togashi T."/>
            <person name="Yamamoto N."/>
            <person name="Seo M."/>
            <person name="Sato S."/>
            <person name="Yamada T."/>
            <person name="Mori H."/>
            <person name="Tajima N."/>
            <person name="Moriyama T."/>
            <person name="Ikeuchi M."/>
            <person name="Watanabe M."/>
            <person name="Wada H."/>
            <person name="Kobayashi K."/>
            <person name="Saito M."/>
            <person name="Masuda T."/>
            <person name="Sasaki-Sekimoto Y."/>
            <person name="Mashiguchi K."/>
            <person name="Awai K."/>
            <person name="Shimojima M."/>
            <person name="Masuda S."/>
            <person name="Iwai M."/>
            <person name="Nobusawa T."/>
            <person name="Narise T."/>
            <person name="Kondo S."/>
            <person name="Saito H."/>
            <person name="Sato R."/>
            <person name="Murakawa M."/>
            <person name="Ihara Y."/>
            <person name="Oshima-Yamada Y."/>
            <person name="Ohtaka K."/>
            <person name="Satoh M."/>
            <person name="Sonobe K."/>
            <person name="Ishii M."/>
            <person name="Ohtani R."/>
            <person name="Kanamori-Sato M."/>
            <person name="Honoki R."/>
            <person name="Miyazaki D."/>
            <person name="Mochizuki H."/>
            <person name="Umetsu J."/>
            <person name="Higashi K."/>
            <person name="Shibata D."/>
            <person name="Kamiya Y."/>
            <person name="Sato N."/>
            <person name="Nakamura Y."/>
            <person name="Tabata S."/>
            <person name="Ida S."/>
            <person name="Kurokawa K."/>
            <person name="Ohta H."/>
        </authorList>
    </citation>
    <scope>NUCLEOTIDE SEQUENCE [LARGE SCALE GENOMIC DNA]</scope>
    <source>
        <strain evidence="9 10">NIES-2285</strain>
    </source>
</reference>
<feature type="compositionally biased region" description="Polar residues" evidence="6">
    <location>
        <begin position="79"/>
        <end position="92"/>
    </location>
</feature>
<keyword evidence="1 5" id="KW-0547">Nucleotide-binding</keyword>
<evidence type="ECO:0000256" key="5">
    <source>
        <dbReference type="PIRNR" id="PIRNR037677"/>
    </source>
</evidence>
<dbReference type="SUPFAM" id="SSF48334">
    <property type="entry name" value="DNA repair protein MutS, domain III"/>
    <property type="match status" value="1"/>
</dbReference>
<dbReference type="SUPFAM" id="SSF55271">
    <property type="entry name" value="DNA repair protein MutS, domain I"/>
    <property type="match status" value="1"/>
</dbReference>
<dbReference type="STRING" id="105231.A0A1Y1HY50"/>
<evidence type="ECO:0000256" key="4">
    <source>
        <dbReference type="ARBA" id="ARBA00023125"/>
    </source>
</evidence>
<accession>A0A1Y1HY50</accession>
<organism evidence="9 10">
    <name type="scientific">Klebsormidium nitens</name>
    <name type="common">Green alga</name>
    <name type="synonym">Ulothrix nitens</name>
    <dbReference type="NCBI Taxonomy" id="105231"/>
    <lineage>
        <taxon>Eukaryota</taxon>
        <taxon>Viridiplantae</taxon>
        <taxon>Streptophyta</taxon>
        <taxon>Klebsormidiophyceae</taxon>
        <taxon>Klebsormidiales</taxon>
        <taxon>Klebsormidiaceae</taxon>
        <taxon>Klebsormidium</taxon>
    </lineage>
</organism>
<dbReference type="GO" id="GO:0140664">
    <property type="term" value="F:ATP-dependent DNA damage sensor activity"/>
    <property type="evidence" value="ECO:0007669"/>
    <property type="project" value="InterPro"/>
</dbReference>
<feature type="compositionally biased region" description="Basic and acidic residues" evidence="6">
    <location>
        <begin position="223"/>
        <end position="233"/>
    </location>
</feature>
<dbReference type="InterPro" id="IPR007696">
    <property type="entry name" value="DNA_mismatch_repair_MutS_core"/>
</dbReference>
<evidence type="ECO:0000256" key="6">
    <source>
        <dbReference type="SAM" id="MobiDB-lite"/>
    </source>
</evidence>
<dbReference type="PANTHER" id="PTHR11361">
    <property type="entry name" value="DNA MISMATCH REPAIR PROTEIN MUTS FAMILY MEMBER"/>
    <property type="match status" value="1"/>
</dbReference>
<dbReference type="Gene3D" id="1.10.1420.10">
    <property type="match status" value="2"/>
</dbReference>
<dbReference type="InterPro" id="IPR000432">
    <property type="entry name" value="DNA_mismatch_repair_MutS_C"/>
</dbReference>
<dbReference type="Pfam" id="PF00488">
    <property type="entry name" value="MutS_V"/>
    <property type="match status" value="1"/>
</dbReference>
<dbReference type="OrthoDB" id="10252754at2759"/>
<gene>
    <name evidence="9" type="ORF">KFL_001530160</name>
</gene>
<dbReference type="PIRSF" id="PIRSF037677">
    <property type="entry name" value="DNA_mis_repair_Msh6"/>
    <property type="match status" value="1"/>
</dbReference>
<dbReference type="Gene3D" id="2.30.30.140">
    <property type="match status" value="1"/>
</dbReference>
<dbReference type="Gene3D" id="3.40.50.300">
    <property type="entry name" value="P-loop containing nucleotide triphosphate hydrolases"/>
    <property type="match status" value="1"/>
</dbReference>
<dbReference type="InterPro" id="IPR016151">
    <property type="entry name" value="DNA_mismatch_repair_MutS_N"/>
</dbReference>
<feature type="compositionally biased region" description="Basic and acidic residues" evidence="6">
    <location>
        <begin position="1334"/>
        <end position="1344"/>
    </location>
</feature>
<dbReference type="InterPro" id="IPR007860">
    <property type="entry name" value="DNA_mmatch_repair_MutS_con_dom"/>
</dbReference>
<dbReference type="Gene3D" id="3.30.420.110">
    <property type="entry name" value="MutS, connector domain"/>
    <property type="match status" value="1"/>
</dbReference>
<evidence type="ECO:0000256" key="3">
    <source>
        <dbReference type="ARBA" id="ARBA00022840"/>
    </source>
</evidence>
<dbReference type="SMART" id="SM00533">
    <property type="entry name" value="MUTSd"/>
    <property type="match status" value="1"/>
</dbReference>
<dbReference type="PANTHER" id="PTHR11361:SF150">
    <property type="entry name" value="DNA MISMATCH REPAIR PROTEIN MSH6"/>
    <property type="match status" value="1"/>
</dbReference>
<dbReference type="Proteomes" id="UP000054558">
    <property type="component" value="Unassembled WGS sequence"/>
</dbReference>
<dbReference type="CDD" id="cd20404">
    <property type="entry name" value="Tudor_Agenet_AtEML-like"/>
    <property type="match status" value="1"/>
</dbReference>
<proteinExistence type="inferred from homology"/>
<dbReference type="GO" id="GO:0030983">
    <property type="term" value="F:mismatched DNA binding"/>
    <property type="evidence" value="ECO:0007669"/>
    <property type="project" value="UniProtKB-UniRule"/>
</dbReference>
<keyword evidence="2 5" id="KW-0227">DNA damage</keyword>
<dbReference type="InterPro" id="IPR007861">
    <property type="entry name" value="DNA_mismatch_repair_MutS_clamp"/>
</dbReference>
<dbReference type="SUPFAM" id="SSF53150">
    <property type="entry name" value="DNA repair protein MutS, domain II"/>
    <property type="match status" value="1"/>
</dbReference>
<dbReference type="GO" id="GO:0005634">
    <property type="term" value="C:nucleus"/>
    <property type="evidence" value="ECO:0000318"/>
    <property type="project" value="GO_Central"/>
</dbReference>
<dbReference type="Pfam" id="PF05188">
    <property type="entry name" value="MutS_II"/>
    <property type="match status" value="1"/>
</dbReference>
<comment type="similarity">
    <text evidence="5">Belongs to the DNA mismatch repair MutS family.</text>
</comment>
<evidence type="ECO:0000259" key="7">
    <source>
        <dbReference type="SMART" id="SM00533"/>
    </source>
</evidence>
<dbReference type="InterPro" id="IPR036187">
    <property type="entry name" value="DNA_mismatch_repair_MutS_sf"/>
</dbReference>
<dbReference type="FunFam" id="1.10.1420.10:FF:000005">
    <property type="entry name" value="DNA mismatch repair protein"/>
    <property type="match status" value="1"/>
</dbReference>
<dbReference type="SUPFAM" id="SSF52540">
    <property type="entry name" value="P-loop containing nucleoside triphosphate hydrolases"/>
    <property type="match status" value="1"/>
</dbReference>
<dbReference type="EMBL" id="DF237102">
    <property type="protein sequence ID" value="GAQ83575.1"/>
    <property type="molecule type" value="Genomic_DNA"/>
</dbReference>
<feature type="region of interest" description="Disordered" evidence="6">
    <location>
        <begin position="1"/>
        <end position="122"/>
    </location>
</feature>
<feature type="compositionally biased region" description="Low complexity" evidence="6">
    <location>
        <begin position="1"/>
        <end position="16"/>
    </location>
</feature>
<dbReference type="Pfam" id="PF05192">
    <property type="entry name" value="MutS_III"/>
    <property type="match status" value="1"/>
</dbReference>
<keyword evidence="3 5" id="KW-0067">ATP-binding</keyword>
<dbReference type="InterPro" id="IPR045076">
    <property type="entry name" value="MutS"/>
</dbReference>
<sequence length="1407" mass="152763">MTGGARKSSGASGGVSQRSINSFFAPKKPKKAPENQPIAKNPGAAEEEAIARVSTELPVLTATAKHNAGKEQGAPSLARDNQTTPKKQNGLLQTAPAAVRNGDSLRSSPRNVKTKEGSNTATPLGARLLSKRLEIFWPADQAWYWGVVEKYDSATGKHTVLYDDETVEELVLADEKLRWSDGGEVVDHVNSALAKSPPVVGRGLKRGRRRVTYLSEDDEDDGSDIKEQEKDADFVVELNDATAQADIEEEMMDMDNDEVSDDEGGGKKKQKKQAQKRRKTAKTLTPKKGAEQKNSTDASPGVENLPSAVPVIQPYTDGLNALQTRRSPDGSMLRAAIEAEKQEQKAAPPAAGVGVPELYGEASARFGTRVAEIFDFLLPKKRRDADGRRPGDEGYNPHTVSLTKDFLKKLSPGQRQWWEFKAQHLDKVLLFKMGKFYEMFEMDAHVGVQELNLIYMKGDQPHCGFPEKGFSPNAEALARKGYRVLVIEQVETPAQMAQRNKEKGTRDSVVRREVVSVLTKGTLVEADMLASHPEASYILSVTELAPTSERASDLENGSAVVGVCAVDTATSTFLVGQFVDDAHRGRLRSILAELRPVELIKPRGALDPATERALKDHTRQPLVNDLAPEDEFWTADRTKSELTTFFGSLELSTGESSWPPYLRRLAQSDADGAAAISALGGAVFYLRQALLESDVLALGRIEPLPGSADACLEAQAQKDDGRDVYMVLDSAALENLEILENNKDGGTSGTLLATLDHCTTAIGRRMLRAWLCRPLQSVKAITARQEAILDLKQGPGADAMGRAKRLLAGLPDLERLLARLHAVSSGSGRHADKVVLYEDEAKKKLGEFISILRGCKAVVDAVEGFQACKDKLTSPLLRRLVTIGELFPREVVPALEHFEEAFDWAQAEKEGRIVPTGAVDDKLDAAAERIAAVEGQLEEYLEEQKKKLKCRSITYVNVNKDRYLLEMPETTKVPLDFERGSGKKGVLRYHTPVVKDLLAELAEAEVEKEDALKGIFRKLLQHFCRDHSAWTAAIKAIAQLDALSSLAGASLCSDTPMCRPTFTPPSEESLGVPASFETPKASEAPQWLYAKGLRHPCLHSGATIASGGSFVPNDTCLGEPAGAPPFMLLTGPNMGGKSTLLRQVCLAVVLAQVGADVPAEAFSLSPVDRIFVRMGARDHIMSGQSTFFVELSETAAMLRSATRSSLVTLDELGRGTATTDGAAIAYAVLDHLAHSVGCRGMFSTHYHRLADEHADNPAIQLRHMACKVGESPTAGIEEVTFLYQLAAGACPKSYGTNVAKLAGMPDAVLARAAVKSAEVESTSDDLTAGSAKRKVGDGDEREPPLDQLERELLDRVTVALKGTGRPAASRELVEVWQEAKRASVESPQLLKRRRLEEDAFVRPEGVV</sequence>
<keyword evidence="4 5" id="KW-0238">DNA-binding</keyword>
<evidence type="ECO:0000256" key="1">
    <source>
        <dbReference type="ARBA" id="ARBA00022741"/>
    </source>
</evidence>
<dbReference type="GO" id="GO:0006298">
    <property type="term" value="P:mismatch repair"/>
    <property type="evidence" value="ECO:0007669"/>
    <property type="project" value="InterPro"/>
</dbReference>
<feature type="domain" description="DNA mismatch repair proteins mutS family" evidence="8">
    <location>
        <begin position="1124"/>
        <end position="1317"/>
    </location>
</feature>
<dbReference type="GO" id="GO:0005524">
    <property type="term" value="F:ATP binding"/>
    <property type="evidence" value="ECO:0007669"/>
    <property type="project" value="UniProtKB-UniRule"/>
</dbReference>
<comment type="function">
    <text evidence="5">Component of the post-replicative DNA mismatch repair system (MMR).</text>
</comment>
<dbReference type="GO" id="GO:0003690">
    <property type="term" value="F:double-stranded DNA binding"/>
    <property type="evidence" value="ECO:0000318"/>
    <property type="project" value="GO_Central"/>
</dbReference>
<dbReference type="Pfam" id="PF01624">
    <property type="entry name" value="MutS_I"/>
    <property type="match status" value="1"/>
</dbReference>
<keyword evidence="5" id="KW-0234">DNA repair</keyword>
<dbReference type="InterPro" id="IPR036678">
    <property type="entry name" value="MutS_con_dom_sf"/>
</dbReference>
<feature type="domain" description="DNA mismatch repair protein MutS core" evidence="7">
    <location>
        <begin position="746"/>
        <end position="1101"/>
    </location>
</feature>
<keyword evidence="10" id="KW-1185">Reference proteome</keyword>
<feature type="region of interest" description="Disordered" evidence="6">
    <location>
        <begin position="211"/>
        <end position="235"/>
    </location>
</feature>
<dbReference type="OMA" id="YWTPNIK"/>
<evidence type="ECO:0000259" key="8">
    <source>
        <dbReference type="SMART" id="SM00534"/>
    </source>
</evidence>
<evidence type="ECO:0000313" key="9">
    <source>
        <dbReference type="EMBL" id="GAQ83575.1"/>
    </source>
</evidence>
<feature type="compositionally biased region" description="Basic residues" evidence="6">
    <location>
        <begin position="267"/>
        <end position="281"/>
    </location>
</feature>
<dbReference type="InterPro" id="IPR017261">
    <property type="entry name" value="DNA_mismatch_repair_MutS/MSH"/>
</dbReference>
<dbReference type="InterPro" id="IPR027417">
    <property type="entry name" value="P-loop_NTPase"/>
</dbReference>
<dbReference type="Gene3D" id="3.40.1170.10">
    <property type="entry name" value="DNA repair protein MutS, domain I"/>
    <property type="match status" value="1"/>
</dbReference>
<dbReference type="InterPro" id="IPR007695">
    <property type="entry name" value="DNA_mismatch_repair_MutS-lik_N"/>
</dbReference>
<protein>
    <recommendedName>
        <fullName evidence="5">DNA mismatch repair protein</fullName>
    </recommendedName>
</protein>
<evidence type="ECO:0000256" key="2">
    <source>
        <dbReference type="ARBA" id="ARBA00022763"/>
    </source>
</evidence>
<evidence type="ECO:0000313" key="10">
    <source>
        <dbReference type="Proteomes" id="UP000054558"/>
    </source>
</evidence>
<dbReference type="Pfam" id="PF05190">
    <property type="entry name" value="MutS_IV"/>
    <property type="match status" value="1"/>
</dbReference>
<feature type="compositionally biased region" description="Polar residues" evidence="6">
    <location>
        <begin position="104"/>
        <end position="122"/>
    </location>
</feature>
<dbReference type="SMART" id="SM00534">
    <property type="entry name" value="MUTSac"/>
    <property type="match status" value="1"/>
</dbReference>
<feature type="region of interest" description="Disordered" evidence="6">
    <location>
        <begin position="1320"/>
        <end position="1344"/>
    </location>
</feature>
<feature type="region of interest" description="Disordered" evidence="6">
    <location>
        <begin position="256"/>
        <end position="308"/>
    </location>
</feature>